<reference evidence="1 2" key="1">
    <citation type="submission" date="2017-11" db="EMBL/GenBank/DDBJ databases">
        <title>De-novo sequencing of pomegranate (Punica granatum L.) genome.</title>
        <authorList>
            <person name="Akparov Z."/>
            <person name="Amiraslanov A."/>
            <person name="Hajiyeva S."/>
            <person name="Abbasov M."/>
            <person name="Kaur K."/>
            <person name="Hamwieh A."/>
            <person name="Solovyev V."/>
            <person name="Salamov A."/>
            <person name="Braich B."/>
            <person name="Kosarev P."/>
            <person name="Mahmoud A."/>
            <person name="Hajiyev E."/>
            <person name="Babayeva S."/>
            <person name="Izzatullayeva V."/>
            <person name="Mammadov A."/>
            <person name="Mammadov A."/>
            <person name="Sharifova S."/>
            <person name="Ojaghi J."/>
            <person name="Eynullazada K."/>
            <person name="Bayramov B."/>
            <person name="Abdulazimova A."/>
            <person name="Shahmuradov I."/>
        </authorList>
    </citation>
    <scope>NUCLEOTIDE SEQUENCE [LARGE SCALE GENOMIC DNA]</scope>
    <source>
        <strain evidence="2">cv. AG2017</strain>
        <tissue evidence="1">Leaf</tissue>
    </source>
</reference>
<dbReference type="EMBL" id="PGOL01005963">
    <property type="protein sequence ID" value="PKI34367.1"/>
    <property type="molecule type" value="Genomic_DNA"/>
</dbReference>
<proteinExistence type="predicted"/>
<evidence type="ECO:0000313" key="1">
    <source>
        <dbReference type="EMBL" id="PKI34367.1"/>
    </source>
</evidence>
<organism evidence="1 2">
    <name type="scientific">Punica granatum</name>
    <name type="common">Pomegranate</name>
    <dbReference type="NCBI Taxonomy" id="22663"/>
    <lineage>
        <taxon>Eukaryota</taxon>
        <taxon>Viridiplantae</taxon>
        <taxon>Streptophyta</taxon>
        <taxon>Embryophyta</taxon>
        <taxon>Tracheophyta</taxon>
        <taxon>Spermatophyta</taxon>
        <taxon>Magnoliopsida</taxon>
        <taxon>eudicotyledons</taxon>
        <taxon>Gunneridae</taxon>
        <taxon>Pentapetalae</taxon>
        <taxon>rosids</taxon>
        <taxon>malvids</taxon>
        <taxon>Myrtales</taxon>
        <taxon>Lythraceae</taxon>
        <taxon>Punica</taxon>
    </lineage>
</organism>
<protein>
    <submittedName>
        <fullName evidence="1">Uncharacterized protein</fullName>
    </submittedName>
</protein>
<evidence type="ECO:0000313" key="2">
    <source>
        <dbReference type="Proteomes" id="UP000233551"/>
    </source>
</evidence>
<sequence>MVNDILVWINISLSWFTGTDYRLPLGQTPIPNNLPLALEPIWHMSYANRSSVSLVLALHKRLRKWICEILICWYSAYLHISSVDDLANEMDAPEYMFGSLVRPGFFSLRNGSIVITIEIHWVYDARNHNKFCHELLDPNGLFCSVRGSNILSLCGRVDYCLLFGTLPTHSTSIQAEHIP</sequence>
<dbReference type="AlphaFoldDB" id="A0A2I0HRN3"/>
<accession>A0A2I0HRN3</accession>
<gene>
    <name evidence="1" type="ORF">CRG98_045242</name>
</gene>
<keyword evidence="2" id="KW-1185">Reference proteome</keyword>
<dbReference type="Proteomes" id="UP000233551">
    <property type="component" value="Unassembled WGS sequence"/>
</dbReference>
<comment type="caution">
    <text evidence="1">The sequence shown here is derived from an EMBL/GenBank/DDBJ whole genome shotgun (WGS) entry which is preliminary data.</text>
</comment>
<name>A0A2I0HRN3_PUNGR</name>